<comment type="subcellular location">
    <subcellularLocation>
        <location evidence="5">Cell membrane</location>
        <topology evidence="5">Multi-pass membrane protein</topology>
    </subcellularLocation>
    <subcellularLocation>
        <location evidence="1">Membrane</location>
        <topology evidence="1">Multi-pass membrane protein</topology>
    </subcellularLocation>
</comment>
<dbReference type="OrthoDB" id="5366030at2"/>
<keyword evidence="3 5" id="KW-1133">Transmembrane helix</keyword>
<comment type="caution">
    <text evidence="6">The sequence shown here is derived from an EMBL/GenBank/DDBJ whole genome shotgun (WGS) entry which is preliminary data.</text>
</comment>
<feature type="transmembrane region" description="Helical" evidence="5">
    <location>
        <begin position="102"/>
        <end position="121"/>
    </location>
</feature>
<accession>A0A4R7BCX5</accession>
<reference evidence="6 7" key="1">
    <citation type="submission" date="2019-03" db="EMBL/GenBank/DDBJ databases">
        <title>Genomic Encyclopedia of Type Strains, Phase III (KMG-III): the genomes of soil and plant-associated and newly described type strains.</title>
        <authorList>
            <person name="Whitman W."/>
        </authorList>
    </citation>
    <scope>NUCLEOTIDE SEQUENCE [LARGE SCALE GENOMIC DNA]</scope>
    <source>
        <strain evidence="6 7">CECT 8976</strain>
    </source>
</reference>
<proteinExistence type="inferred from homology"/>
<keyword evidence="5" id="KW-1003">Cell membrane</keyword>
<keyword evidence="7" id="KW-1185">Reference proteome</keyword>
<gene>
    <name evidence="6" type="ORF">DFP86_101198</name>
</gene>
<evidence type="ECO:0000313" key="7">
    <source>
        <dbReference type="Proteomes" id="UP000295611"/>
    </source>
</evidence>
<evidence type="ECO:0000256" key="1">
    <source>
        <dbReference type="ARBA" id="ARBA00004141"/>
    </source>
</evidence>
<dbReference type="RefSeq" id="WP_133678134.1">
    <property type="nucleotide sequence ID" value="NZ_SNZP01000001.1"/>
</dbReference>
<protein>
    <recommendedName>
        <fullName evidence="5">Probable membrane transporter protein</fullName>
    </recommendedName>
</protein>
<evidence type="ECO:0000256" key="5">
    <source>
        <dbReference type="RuleBase" id="RU363041"/>
    </source>
</evidence>
<dbReference type="PANTHER" id="PTHR43701:SF2">
    <property type="entry name" value="MEMBRANE TRANSPORTER PROTEIN YJNA-RELATED"/>
    <property type="match status" value="1"/>
</dbReference>
<evidence type="ECO:0000256" key="3">
    <source>
        <dbReference type="ARBA" id="ARBA00022989"/>
    </source>
</evidence>
<keyword evidence="2 5" id="KW-0812">Transmembrane</keyword>
<dbReference type="AlphaFoldDB" id="A0A4R7BCX5"/>
<dbReference type="PANTHER" id="PTHR43701">
    <property type="entry name" value="MEMBRANE TRANSPORTER PROTEIN MJ0441-RELATED"/>
    <property type="match status" value="1"/>
</dbReference>
<dbReference type="GO" id="GO:0005886">
    <property type="term" value="C:plasma membrane"/>
    <property type="evidence" value="ECO:0007669"/>
    <property type="project" value="UniProtKB-SubCell"/>
</dbReference>
<dbReference type="Pfam" id="PF01925">
    <property type="entry name" value="TauE"/>
    <property type="match status" value="1"/>
</dbReference>
<sequence length="125" mass="13177">MFSALEWCLLVAIGLTAGVSSGVFGIGGGILVVPALVFLLHFPMPRAIGTSLAVLLPPVGAAAVWSYYRASMVDVRAAAVLAAMLFVGAWFGAQWVQRMDSHLLKVLFGVFLMAIGGYTIYSARA</sequence>
<feature type="transmembrane region" description="Helical" evidence="5">
    <location>
        <begin position="7"/>
        <end position="40"/>
    </location>
</feature>
<dbReference type="Proteomes" id="UP000295611">
    <property type="component" value="Unassembled WGS sequence"/>
</dbReference>
<evidence type="ECO:0000313" key="6">
    <source>
        <dbReference type="EMBL" id="TDR82808.1"/>
    </source>
</evidence>
<dbReference type="InterPro" id="IPR002781">
    <property type="entry name" value="TM_pro_TauE-like"/>
</dbReference>
<keyword evidence="4 5" id="KW-0472">Membrane</keyword>
<evidence type="ECO:0000256" key="2">
    <source>
        <dbReference type="ARBA" id="ARBA00022692"/>
    </source>
</evidence>
<dbReference type="EMBL" id="SNZP01000001">
    <property type="protein sequence ID" value="TDR82808.1"/>
    <property type="molecule type" value="Genomic_DNA"/>
</dbReference>
<organism evidence="6 7">
    <name type="scientific">Paludibacterium purpuratum</name>
    <dbReference type="NCBI Taxonomy" id="1144873"/>
    <lineage>
        <taxon>Bacteria</taxon>
        <taxon>Pseudomonadati</taxon>
        <taxon>Pseudomonadota</taxon>
        <taxon>Betaproteobacteria</taxon>
        <taxon>Neisseriales</taxon>
        <taxon>Chromobacteriaceae</taxon>
        <taxon>Paludibacterium</taxon>
    </lineage>
</organism>
<name>A0A4R7BCX5_9NEIS</name>
<feature type="transmembrane region" description="Helical" evidence="5">
    <location>
        <begin position="75"/>
        <end position="96"/>
    </location>
</feature>
<feature type="transmembrane region" description="Helical" evidence="5">
    <location>
        <begin position="46"/>
        <end position="68"/>
    </location>
</feature>
<evidence type="ECO:0000256" key="4">
    <source>
        <dbReference type="ARBA" id="ARBA00023136"/>
    </source>
</evidence>
<dbReference type="InterPro" id="IPR051598">
    <property type="entry name" value="TSUP/Inactive_protease-like"/>
</dbReference>
<comment type="similarity">
    <text evidence="5">Belongs to the 4-toluene sulfonate uptake permease (TSUP) (TC 2.A.102) family.</text>
</comment>